<dbReference type="InterPro" id="IPR040676">
    <property type="entry name" value="DUF5641"/>
</dbReference>
<comment type="caution">
    <text evidence="2">The sequence shown here is derived from an EMBL/GenBank/DDBJ whole genome shotgun (WGS) entry which is preliminary data.</text>
</comment>
<evidence type="ECO:0000259" key="1">
    <source>
        <dbReference type="Pfam" id="PF18701"/>
    </source>
</evidence>
<gene>
    <name evidence="2" type="ORF">NQ317_015322</name>
</gene>
<reference evidence="2" key="1">
    <citation type="journal article" date="2023" name="Insect Mol. Biol.">
        <title>Genome sequencing provides insights into the evolution of gene families encoding plant cell wall-degrading enzymes in longhorned beetles.</title>
        <authorList>
            <person name="Shin N.R."/>
            <person name="Okamura Y."/>
            <person name="Kirsch R."/>
            <person name="Pauchet Y."/>
        </authorList>
    </citation>
    <scope>NUCLEOTIDE SEQUENCE</scope>
    <source>
        <strain evidence="2">MMC_N1</strain>
    </source>
</reference>
<evidence type="ECO:0000313" key="3">
    <source>
        <dbReference type="Proteomes" id="UP001162164"/>
    </source>
</evidence>
<accession>A0ABQ9JDK3</accession>
<organism evidence="2 3">
    <name type="scientific">Molorchus minor</name>
    <dbReference type="NCBI Taxonomy" id="1323400"/>
    <lineage>
        <taxon>Eukaryota</taxon>
        <taxon>Metazoa</taxon>
        <taxon>Ecdysozoa</taxon>
        <taxon>Arthropoda</taxon>
        <taxon>Hexapoda</taxon>
        <taxon>Insecta</taxon>
        <taxon>Pterygota</taxon>
        <taxon>Neoptera</taxon>
        <taxon>Endopterygota</taxon>
        <taxon>Coleoptera</taxon>
        <taxon>Polyphaga</taxon>
        <taxon>Cucujiformia</taxon>
        <taxon>Chrysomeloidea</taxon>
        <taxon>Cerambycidae</taxon>
        <taxon>Lamiinae</taxon>
        <taxon>Monochamini</taxon>
        <taxon>Molorchus</taxon>
    </lineage>
</organism>
<dbReference type="PANTHER" id="PTHR47331">
    <property type="entry name" value="PHD-TYPE DOMAIN-CONTAINING PROTEIN"/>
    <property type="match status" value="1"/>
</dbReference>
<protein>
    <recommendedName>
        <fullName evidence="1">DUF5641 domain-containing protein</fullName>
    </recommendedName>
</protein>
<keyword evidence="3" id="KW-1185">Reference proteome</keyword>
<dbReference type="EMBL" id="JAPWTJ010000789">
    <property type="protein sequence ID" value="KAJ8975635.1"/>
    <property type="molecule type" value="Genomic_DNA"/>
</dbReference>
<dbReference type="Pfam" id="PF18701">
    <property type="entry name" value="DUF5641"/>
    <property type="match status" value="1"/>
</dbReference>
<sequence length="176" mass="20830">MRRTTPLYNLRKESPFLNEYHDLQTTKTISHKSRLFSLTPFLDKNDIIRVGGRLRHSPYGFEKRHPAVLCSKHPITHLIFRHHHHRLLHCGPQALLATVRETFWSIGGRNLAELKGLGQQGYMPHFHKNRVKSIYIYSQHFWSRWAKEYVSQLQQRVKWKQNKSSLCVGSLVLILR</sequence>
<feature type="domain" description="DUF5641" evidence="1">
    <location>
        <begin position="130"/>
        <end position="174"/>
    </location>
</feature>
<dbReference type="Proteomes" id="UP001162164">
    <property type="component" value="Unassembled WGS sequence"/>
</dbReference>
<evidence type="ECO:0000313" key="2">
    <source>
        <dbReference type="EMBL" id="KAJ8975635.1"/>
    </source>
</evidence>
<name>A0ABQ9JDK3_9CUCU</name>
<proteinExistence type="predicted"/>
<dbReference type="PANTHER" id="PTHR47331:SF2">
    <property type="match status" value="1"/>
</dbReference>